<sequence>MAIARFGRVAKRSYKSYGFCVKLTSVVILGLCFVFIWSVFSPSSFSVTTQRETFDDIAEPISANGKASNFGVNSNKKESKNSHQERNKEDKKMHSSEEKEKTRVNNGSIPLKSGNGHKIHKEPTKDKKRGGNLKPPQKVDKDQIQGTEGSEDEDLQEEKQEEDLNSTEEESMDGEGNGNEEAERDSDLTNAIELDQDSVEKLEDDNGRYGTSKKNKKKLGPLFDPKAHYTWKLCSSRSKHNYIPCIDIETASGRLQSYRHHERSCPRTPLMCLVPLPLDGYETPVRWPESKEKILYKNVAHPKLAAFIKSQNWVVEAGDYLTFPQNETVVKGGIQHYLEFIEEMVPDIEWGKNIHVVLDIGCRDSSLVASLFENNVLTLTFGLKDDLVDLAQVALERGFPAVVSPFALRRIPFPSGVFDAIHCGECGVSWHSKGGRLLLEMNRILRPGGYFILSSRHDSIESEEAMSKLTASICWNILADKSDEVSDIGVKIYQKPESNDIYKLRRKKVPPLCKPNENPDAAWYVPLKTCLHSLPSAIEQRGTEWPEEWPKRLETFPDWMNNREKLIAENEHWKSIVNNSYLTGLGINWSNIRNVMDMKAIHGGFAAALSQQNVWVMNVVSVHAPDTLPIIFERGLIGIYHDWCESFGTYPRSYDLLHADHLFSRLKNRCKQPVVIVVEMDRILRPGGWAIIRDKVEILEPLEGILRSLHWDIRLTFAQGKEGILCAQKTNWRP</sequence>
<name>A0ACC0A990_CATRO</name>
<accession>A0ACC0A990</accession>
<organism evidence="1 2">
    <name type="scientific">Catharanthus roseus</name>
    <name type="common">Madagascar periwinkle</name>
    <name type="synonym">Vinca rosea</name>
    <dbReference type="NCBI Taxonomy" id="4058"/>
    <lineage>
        <taxon>Eukaryota</taxon>
        <taxon>Viridiplantae</taxon>
        <taxon>Streptophyta</taxon>
        <taxon>Embryophyta</taxon>
        <taxon>Tracheophyta</taxon>
        <taxon>Spermatophyta</taxon>
        <taxon>Magnoliopsida</taxon>
        <taxon>eudicotyledons</taxon>
        <taxon>Gunneridae</taxon>
        <taxon>Pentapetalae</taxon>
        <taxon>asterids</taxon>
        <taxon>lamiids</taxon>
        <taxon>Gentianales</taxon>
        <taxon>Apocynaceae</taxon>
        <taxon>Rauvolfioideae</taxon>
        <taxon>Vinceae</taxon>
        <taxon>Catharanthinae</taxon>
        <taxon>Catharanthus</taxon>
    </lineage>
</organism>
<comment type="caution">
    <text evidence="1">The sequence shown here is derived from an EMBL/GenBank/DDBJ whole genome shotgun (WGS) entry which is preliminary data.</text>
</comment>
<evidence type="ECO:0000313" key="2">
    <source>
        <dbReference type="Proteomes" id="UP001060085"/>
    </source>
</evidence>
<evidence type="ECO:0000313" key="1">
    <source>
        <dbReference type="EMBL" id="KAI5656056.1"/>
    </source>
</evidence>
<gene>
    <name evidence="1" type="ORF">M9H77_24849</name>
</gene>
<proteinExistence type="predicted"/>
<protein>
    <submittedName>
        <fullName evidence="1">Uncharacterized protein</fullName>
    </submittedName>
</protein>
<keyword evidence="2" id="KW-1185">Reference proteome</keyword>
<reference evidence="2" key="1">
    <citation type="journal article" date="2023" name="Nat. Plants">
        <title>Single-cell RNA sequencing provides a high-resolution roadmap for understanding the multicellular compartmentation of specialized metabolism.</title>
        <authorList>
            <person name="Sun S."/>
            <person name="Shen X."/>
            <person name="Li Y."/>
            <person name="Li Y."/>
            <person name="Wang S."/>
            <person name="Li R."/>
            <person name="Zhang H."/>
            <person name="Shen G."/>
            <person name="Guo B."/>
            <person name="Wei J."/>
            <person name="Xu J."/>
            <person name="St-Pierre B."/>
            <person name="Chen S."/>
            <person name="Sun C."/>
        </authorList>
    </citation>
    <scope>NUCLEOTIDE SEQUENCE [LARGE SCALE GENOMIC DNA]</scope>
</reference>
<dbReference type="Proteomes" id="UP001060085">
    <property type="component" value="Linkage Group LG06"/>
</dbReference>
<dbReference type="EMBL" id="CM044706">
    <property type="protein sequence ID" value="KAI5656056.1"/>
    <property type="molecule type" value="Genomic_DNA"/>
</dbReference>